<feature type="region of interest" description="Disordered" evidence="1">
    <location>
        <begin position="36"/>
        <end position="109"/>
    </location>
</feature>
<proteinExistence type="predicted"/>
<gene>
    <name evidence="2" type="ORF">VZT92_017224</name>
</gene>
<accession>A0AAW1EU61</accession>
<comment type="caution">
    <text evidence="2">The sequence shown here is derived from an EMBL/GenBank/DDBJ whole genome shotgun (WGS) entry which is preliminary data.</text>
</comment>
<keyword evidence="3" id="KW-1185">Reference proteome</keyword>
<name>A0AAW1EU61_ZOAVI</name>
<sequence length="109" mass="11522">MTLGGRTFPPGRALIGCSVTEQLGAHWKPGIQLVEPGRGAPTFSTAGGAAELRKPKKRRRCQDSSSSLRSLEDGTASSAARHEGLHPNCAPTLQDAALQQRSSVDSDRN</sequence>
<evidence type="ECO:0000256" key="1">
    <source>
        <dbReference type="SAM" id="MobiDB-lite"/>
    </source>
</evidence>
<organism evidence="2 3">
    <name type="scientific">Zoarces viviparus</name>
    <name type="common">Viviparous eelpout</name>
    <name type="synonym">Blennius viviparus</name>
    <dbReference type="NCBI Taxonomy" id="48416"/>
    <lineage>
        <taxon>Eukaryota</taxon>
        <taxon>Metazoa</taxon>
        <taxon>Chordata</taxon>
        <taxon>Craniata</taxon>
        <taxon>Vertebrata</taxon>
        <taxon>Euteleostomi</taxon>
        <taxon>Actinopterygii</taxon>
        <taxon>Neopterygii</taxon>
        <taxon>Teleostei</taxon>
        <taxon>Neoteleostei</taxon>
        <taxon>Acanthomorphata</taxon>
        <taxon>Eupercaria</taxon>
        <taxon>Perciformes</taxon>
        <taxon>Cottioidei</taxon>
        <taxon>Zoarcales</taxon>
        <taxon>Zoarcidae</taxon>
        <taxon>Zoarcinae</taxon>
        <taxon>Zoarces</taxon>
    </lineage>
</organism>
<evidence type="ECO:0000313" key="3">
    <source>
        <dbReference type="Proteomes" id="UP001488805"/>
    </source>
</evidence>
<evidence type="ECO:0000313" key="2">
    <source>
        <dbReference type="EMBL" id="KAK9524859.1"/>
    </source>
</evidence>
<protein>
    <submittedName>
        <fullName evidence="2">Uncharacterized protein</fullName>
    </submittedName>
</protein>
<dbReference type="EMBL" id="JBCEZU010000145">
    <property type="protein sequence ID" value="KAK9524859.1"/>
    <property type="molecule type" value="Genomic_DNA"/>
</dbReference>
<dbReference type="AlphaFoldDB" id="A0AAW1EU61"/>
<dbReference type="Proteomes" id="UP001488805">
    <property type="component" value="Unassembled WGS sequence"/>
</dbReference>
<reference evidence="2 3" key="1">
    <citation type="journal article" date="2024" name="Genome Biol. Evol.">
        <title>Chromosome-level genome assembly of the viviparous eelpout Zoarces viviparus.</title>
        <authorList>
            <person name="Fuhrmann N."/>
            <person name="Brasseur M.V."/>
            <person name="Bakowski C.E."/>
            <person name="Podsiadlowski L."/>
            <person name="Prost S."/>
            <person name="Krehenwinkel H."/>
            <person name="Mayer C."/>
        </authorList>
    </citation>
    <scope>NUCLEOTIDE SEQUENCE [LARGE SCALE GENOMIC DNA]</scope>
    <source>
        <strain evidence="2">NO-MEL_2022_Ind0_liver</strain>
    </source>
</reference>